<dbReference type="Gene3D" id="3.40.605.10">
    <property type="entry name" value="Aldehyde Dehydrogenase, Chain A, domain 1"/>
    <property type="match status" value="1"/>
</dbReference>
<dbReference type="EMBL" id="JAMQGM010000051">
    <property type="protein sequence ID" value="MCM2580105.1"/>
    <property type="molecule type" value="Genomic_DNA"/>
</dbReference>
<dbReference type="InterPro" id="IPR016161">
    <property type="entry name" value="Ald_DH/histidinol_DH"/>
</dbReference>
<dbReference type="PANTHER" id="PTHR42986">
    <property type="entry name" value="BENZALDEHYDE DEHYDROGENASE YFMT"/>
    <property type="match status" value="1"/>
</dbReference>
<gene>
    <name evidence="5" type="ORF">M1E25_22610</name>
</gene>
<evidence type="ECO:0000313" key="6">
    <source>
        <dbReference type="Proteomes" id="UP001167160"/>
    </source>
</evidence>
<dbReference type="PANTHER" id="PTHR42986:SF1">
    <property type="entry name" value="BENZALDEHYDE DEHYDROGENASE YFMT"/>
    <property type="match status" value="1"/>
</dbReference>
<evidence type="ECO:0000256" key="3">
    <source>
        <dbReference type="ARBA" id="ARBA00023027"/>
    </source>
</evidence>
<dbReference type="Pfam" id="PF00171">
    <property type="entry name" value="Aldedh"/>
    <property type="match status" value="1"/>
</dbReference>
<evidence type="ECO:0000259" key="4">
    <source>
        <dbReference type="Pfam" id="PF00171"/>
    </source>
</evidence>
<reference evidence="5" key="1">
    <citation type="journal article" date="2023" name="Int. J. Syst. Evol. Microbiol.">
        <title>Streptomyces meridianus sp. nov. isolated from brackish water of the Tagus estuary in Alcochete, Portugal.</title>
        <authorList>
            <person name="Santos J.D.N."/>
            <person name="Klimek D."/>
            <person name="Calusinska M."/>
            <person name="Lobo Da Cunha A."/>
            <person name="Catita J."/>
            <person name="Goncalves H."/>
            <person name="Gonzalez I."/>
            <person name="Reyes F."/>
            <person name="Lage O.M."/>
        </authorList>
    </citation>
    <scope>NUCLEOTIDE SEQUENCE</scope>
    <source>
        <strain evidence="5">MTZ3.1</strain>
    </source>
</reference>
<sequence>MSFLDPRIWSGSIRIDGWTRAHGGDAPVVEPATGETLERVGLADGQDVAKAAARAHEAGRAWARTPYTERAAVLRRAGDLMVRHAEEIQDWIVREDAFPSRAEARGIHARSVG</sequence>
<evidence type="ECO:0000256" key="1">
    <source>
        <dbReference type="ARBA" id="ARBA00009986"/>
    </source>
</evidence>
<dbReference type="InterPro" id="IPR015590">
    <property type="entry name" value="Aldehyde_DH_dom"/>
</dbReference>
<proteinExistence type="inferred from homology"/>
<protein>
    <submittedName>
        <fullName evidence="5">Aldehyde dehydrogenase family protein</fullName>
    </submittedName>
</protein>
<keyword evidence="6" id="KW-1185">Reference proteome</keyword>
<accession>A0ABT0XC53</accession>
<dbReference type="Proteomes" id="UP001167160">
    <property type="component" value="Unassembled WGS sequence"/>
</dbReference>
<comment type="caution">
    <text evidence="5">The sequence shown here is derived from an EMBL/GenBank/DDBJ whole genome shotgun (WGS) entry which is preliminary data.</text>
</comment>
<name>A0ABT0XC53_9ACTN</name>
<dbReference type="SUPFAM" id="SSF53720">
    <property type="entry name" value="ALDH-like"/>
    <property type="match status" value="1"/>
</dbReference>
<keyword evidence="3" id="KW-0520">NAD</keyword>
<evidence type="ECO:0000256" key="2">
    <source>
        <dbReference type="ARBA" id="ARBA00023002"/>
    </source>
</evidence>
<dbReference type="RefSeq" id="WP_251418628.1">
    <property type="nucleotide sequence ID" value="NZ_JAMQGM010000051.1"/>
</dbReference>
<feature type="domain" description="Aldehyde dehydrogenase" evidence="4">
    <location>
        <begin position="18"/>
        <end position="101"/>
    </location>
</feature>
<evidence type="ECO:0000313" key="5">
    <source>
        <dbReference type="EMBL" id="MCM2580105.1"/>
    </source>
</evidence>
<comment type="similarity">
    <text evidence="1">Belongs to the aldehyde dehydrogenase family.</text>
</comment>
<organism evidence="5 6">
    <name type="scientific">Streptomyces meridianus</name>
    <dbReference type="NCBI Taxonomy" id="2938945"/>
    <lineage>
        <taxon>Bacteria</taxon>
        <taxon>Bacillati</taxon>
        <taxon>Actinomycetota</taxon>
        <taxon>Actinomycetes</taxon>
        <taxon>Kitasatosporales</taxon>
        <taxon>Streptomycetaceae</taxon>
        <taxon>Streptomyces</taxon>
    </lineage>
</organism>
<keyword evidence="2" id="KW-0560">Oxidoreductase</keyword>
<dbReference type="InterPro" id="IPR016162">
    <property type="entry name" value="Ald_DH_N"/>
</dbReference>